<dbReference type="AlphaFoldDB" id="A0A0V0QKJ8"/>
<protein>
    <recommendedName>
        <fullName evidence="5">Transmembrane protein</fullName>
    </recommendedName>
</protein>
<feature type="region of interest" description="Disordered" evidence="1">
    <location>
        <begin position="1"/>
        <end position="22"/>
    </location>
</feature>
<evidence type="ECO:0000256" key="2">
    <source>
        <dbReference type="SAM" id="Phobius"/>
    </source>
</evidence>
<proteinExistence type="predicted"/>
<feature type="transmembrane region" description="Helical" evidence="2">
    <location>
        <begin position="145"/>
        <end position="165"/>
    </location>
</feature>
<dbReference type="InParanoid" id="A0A0V0QKJ8"/>
<keyword evidence="2" id="KW-0812">Transmembrane</keyword>
<keyword evidence="2" id="KW-1133">Transmembrane helix</keyword>
<evidence type="ECO:0000313" key="3">
    <source>
        <dbReference type="EMBL" id="KRX02743.1"/>
    </source>
</evidence>
<gene>
    <name evidence="3" type="ORF">PPERSA_02233</name>
</gene>
<name>A0A0V0QKJ8_PSEPJ</name>
<dbReference type="Proteomes" id="UP000054937">
    <property type="component" value="Unassembled WGS sequence"/>
</dbReference>
<accession>A0A0V0QKJ8</accession>
<dbReference type="EMBL" id="LDAU01000152">
    <property type="protein sequence ID" value="KRX02743.1"/>
    <property type="molecule type" value="Genomic_DNA"/>
</dbReference>
<reference evidence="3 4" key="1">
    <citation type="journal article" date="2015" name="Sci. Rep.">
        <title>Genome of the facultative scuticociliatosis pathogen Pseudocohnilembus persalinus provides insight into its virulence through horizontal gene transfer.</title>
        <authorList>
            <person name="Xiong J."/>
            <person name="Wang G."/>
            <person name="Cheng J."/>
            <person name="Tian M."/>
            <person name="Pan X."/>
            <person name="Warren A."/>
            <person name="Jiang C."/>
            <person name="Yuan D."/>
            <person name="Miao W."/>
        </authorList>
    </citation>
    <scope>NUCLEOTIDE SEQUENCE [LARGE SCALE GENOMIC DNA]</scope>
    <source>
        <strain evidence="3">36N120E</strain>
    </source>
</reference>
<comment type="caution">
    <text evidence="3">The sequence shown here is derived from an EMBL/GenBank/DDBJ whole genome shotgun (WGS) entry which is preliminary data.</text>
</comment>
<sequence>MQNKQKSDPQNPQNLKTSCLSHTGHRLSTNEDLWRKYEEEFIKNEKSGKKCSFIKQKFFQQYMDEFNPQEMATNANLESPLILRKKSSGRKSNVNKSLKSSFQDLDKLKFIKSQIFEEEGLVEQECLQEQNEILREQDKQEKKSMGLVITISFLYLMMLSIQNTVYKMSFNFMRHTYMGNNLTYGLYKKNTQIN</sequence>
<evidence type="ECO:0000313" key="4">
    <source>
        <dbReference type="Proteomes" id="UP000054937"/>
    </source>
</evidence>
<evidence type="ECO:0008006" key="5">
    <source>
        <dbReference type="Google" id="ProtNLM"/>
    </source>
</evidence>
<organism evidence="3 4">
    <name type="scientific">Pseudocohnilembus persalinus</name>
    <name type="common">Ciliate</name>
    <dbReference type="NCBI Taxonomy" id="266149"/>
    <lineage>
        <taxon>Eukaryota</taxon>
        <taxon>Sar</taxon>
        <taxon>Alveolata</taxon>
        <taxon>Ciliophora</taxon>
        <taxon>Intramacronucleata</taxon>
        <taxon>Oligohymenophorea</taxon>
        <taxon>Scuticociliatia</taxon>
        <taxon>Philasterida</taxon>
        <taxon>Pseudocohnilembidae</taxon>
        <taxon>Pseudocohnilembus</taxon>
    </lineage>
</organism>
<keyword evidence="2" id="KW-0472">Membrane</keyword>
<evidence type="ECO:0000256" key="1">
    <source>
        <dbReference type="SAM" id="MobiDB-lite"/>
    </source>
</evidence>
<keyword evidence="4" id="KW-1185">Reference proteome</keyword>